<feature type="region of interest" description="Disordered" evidence="1">
    <location>
        <begin position="1"/>
        <end position="52"/>
    </location>
</feature>
<evidence type="ECO:0000256" key="1">
    <source>
        <dbReference type="SAM" id="MobiDB-lite"/>
    </source>
</evidence>
<proteinExistence type="predicted"/>
<evidence type="ECO:0000313" key="2">
    <source>
        <dbReference type="EMBL" id="SPD74172.1"/>
    </source>
</evidence>
<organism evidence="2">
    <name type="scientific">uncultured Desulfobacterium sp</name>
    <dbReference type="NCBI Taxonomy" id="201089"/>
    <lineage>
        <taxon>Bacteria</taxon>
        <taxon>Pseudomonadati</taxon>
        <taxon>Thermodesulfobacteriota</taxon>
        <taxon>Desulfobacteria</taxon>
        <taxon>Desulfobacterales</taxon>
        <taxon>Desulfobacteriaceae</taxon>
        <taxon>Desulfobacterium</taxon>
        <taxon>environmental samples</taxon>
    </lineage>
</organism>
<name>A0A445MXS4_9BACT</name>
<feature type="compositionally biased region" description="Basic and acidic residues" evidence="1">
    <location>
        <begin position="34"/>
        <end position="52"/>
    </location>
</feature>
<dbReference type="EMBL" id="OJIN01000123">
    <property type="protein sequence ID" value="SPD74172.1"/>
    <property type="molecule type" value="Genomic_DNA"/>
</dbReference>
<accession>A0A445MXS4</accession>
<dbReference type="AlphaFoldDB" id="A0A445MXS4"/>
<protein>
    <submittedName>
        <fullName evidence="2">Uncharacterized protein</fullName>
    </submittedName>
</protein>
<sequence>MCKTSLGHGEGKRTKQQNTVPYKFLTANRTGGKQSEEANRTNSERNELRNCR</sequence>
<gene>
    <name evidence="2" type="ORF">PITCH_A2090004</name>
</gene>
<reference evidence="2" key="1">
    <citation type="submission" date="2018-01" db="EMBL/GenBank/DDBJ databases">
        <authorList>
            <person name="Regsiter A."/>
            <person name="William W."/>
        </authorList>
    </citation>
    <scope>NUCLEOTIDE SEQUENCE</scope>
    <source>
        <strain evidence="2">TRIP AH-1</strain>
    </source>
</reference>